<accession>A0ABS9L5I6</accession>
<protein>
    <submittedName>
        <fullName evidence="2">Uncharacterized protein</fullName>
    </submittedName>
</protein>
<comment type="caution">
    <text evidence="2">The sequence shown here is derived from an EMBL/GenBank/DDBJ whole genome shotgun (WGS) entry which is preliminary data.</text>
</comment>
<feature type="region of interest" description="Disordered" evidence="1">
    <location>
        <begin position="1"/>
        <end position="24"/>
    </location>
</feature>
<dbReference type="Proteomes" id="UP001165368">
    <property type="component" value="Unassembled WGS sequence"/>
</dbReference>
<gene>
    <name evidence="2" type="ORF">LVY72_08420</name>
</gene>
<evidence type="ECO:0000313" key="2">
    <source>
        <dbReference type="EMBL" id="MCG2621941.1"/>
    </source>
</evidence>
<dbReference type="RefSeq" id="WP_237819645.1">
    <property type="nucleotide sequence ID" value="NZ_JAKLTQ010000004.1"/>
</dbReference>
<name>A0ABS9L5I6_9MICC</name>
<dbReference type="EMBL" id="JAKLTQ010000004">
    <property type="protein sequence ID" value="MCG2621941.1"/>
    <property type="molecule type" value="Genomic_DNA"/>
</dbReference>
<reference evidence="2" key="1">
    <citation type="submission" date="2022-01" db="EMBL/GenBank/DDBJ databases">
        <authorList>
            <person name="Jo J.-H."/>
            <person name="Im W.-T."/>
        </authorList>
    </citation>
    <scope>NUCLEOTIDE SEQUENCE</scope>
    <source>
        <strain evidence="2">I2-34</strain>
    </source>
</reference>
<proteinExistence type="predicted"/>
<evidence type="ECO:0000256" key="1">
    <source>
        <dbReference type="SAM" id="MobiDB-lite"/>
    </source>
</evidence>
<keyword evidence="3" id="KW-1185">Reference proteome</keyword>
<evidence type="ECO:0000313" key="3">
    <source>
        <dbReference type="Proteomes" id="UP001165368"/>
    </source>
</evidence>
<organism evidence="2 3">
    <name type="scientific">Arthrobacter hankyongi</name>
    <dbReference type="NCBI Taxonomy" id="2904801"/>
    <lineage>
        <taxon>Bacteria</taxon>
        <taxon>Bacillati</taxon>
        <taxon>Actinomycetota</taxon>
        <taxon>Actinomycetes</taxon>
        <taxon>Micrococcales</taxon>
        <taxon>Micrococcaceae</taxon>
        <taxon>Arthrobacter</taxon>
    </lineage>
</organism>
<sequence length="53" mass="5646">MSSMNGTVPETADQGAAMEAPAVLGTHGQDADLLNLRGDEYSRDAAWADHSWQ</sequence>